<keyword evidence="3" id="KW-1185">Reference proteome</keyword>
<gene>
    <name evidence="2" type="ordered locus">AM1_A0152</name>
</gene>
<evidence type="ECO:0000313" key="3">
    <source>
        <dbReference type="Proteomes" id="UP000000268"/>
    </source>
</evidence>
<feature type="transmembrane region" description="Helical" evidence="1">
    <location>
        <begin position="83"/>
        <end position="107"/>
    </location>
</feature>
<dbReference type="RefSeq" id="WP_012166657.1">
    <property type="nucleotide sequence ID" value="NC_009926.1"/>
</dbReference>
<dbReference type="AlphaFoldDB" id="A8ZKF9"/>
<sequence length="152" mass="18184">MFPFSLQGVFELELPHIKDEEILHRIIRALEIERAKNIRYSGHWVRFRGGQFRAVRRGNRLSSITTGTITIERKNERRLRVHYYLAVWELFLIFTGVVVVLFGPIIWQEYSSNPRTVMLILGGMWFWLFGVSLMRVRLCFPWFLKDFISLHQ</sequence>
<dbReference type="KEGG" id="amr:AM1_A0152"/>
<keyword evidence="2" id="KW-0614">Plasmid</keyword>
<reference evidence="2 3" key="1">
    <citation type="journal article" date="2008" name="Proc. Natl. Acad. Sci. U.S.A.">
        <title>Niche adaptation and genome expansion in the chlorophyll d-producing cyanobacterium Acaryochloris marina.</title>
        <authorList>
            <person name="Swingley W.D."/>
            <person name="Chen M."/>
            <person name="Cheung P.C."/>
            <person name="Conrad A.L."/>
            <person name="Dejesa L.C."/>
            <person name="Hao J."/>
            <person name="Honchak B.M."/>
            <person name="Karbach L.E."/>
            <person name="Kurdoglu A."/>
            <person name="Lahiri S."/>
            <person name="Mastrian S.D."/>
            <person name="Miyashita H."/>
            <person name="Page L."/>
            <person name="Ramakrishna P."/>
            <person name="Satoh S."/>
            <person name="Sattley W.M."/>
            <person name="Shimada Y."/>
            <person name="Taylor H.L."/>
            <person name="Tomo T."/>
            <person name="Tsuchiya T."/>
            <person name="Wang Z.T."/>
            <person name="Raymond J."/>
            <person name="Mimuro M."/>
            <person name="Blankenship R.E."/>
            <person name="Touchman J.W."/>
        </authorList>
    </citation>
    <scope>NUCLEOTIDE SEQUENCE [LARGE SCALE GENOMIC DNA]</scope>
    <source>
        <strain evidence="3">MBIC 11017</strain>
        <plasmid evidence="3">Plasmid pREB1</plasmid>
    </source>
</reference>
<accession>A8ZKF9</accession>
<evidence type="ECO:0000313" key="2">
    <source>
        <dbReference type="EMBL" id="ABW31659.1"/>
    </source>
</evidence>
<keyword evidence="1" id="KW-0812">Transmembrane</keyword>
<keyword evidence="1" id="KW-0472">Membrane</keyword>
<geneLocation type="plasmid" evidence="2 3">
    <name>pREB1</name>
</geneLocation>
<dbReference type="EMBL" id="CP000838">
    <property type="protein sequence ID" value="ABW31659.1"/>
    <property type="molecule type" value="Genomic_DNA"/>
</dbReference>
<dbReference type="HOGENOM" id="CLU_1718326_0_0_3"/>
<protein>
    <submittedName>
        <fullName evidence="2">Uncharacterized protein</fullName>
    </submittedName>
</protein>
<proteinExistence type="predicted"/>
<feature type="transmembrane region" description="Helical" evidence="1">
    <location>
        <begin position="119"/>
        <end position="144"/>
    </location>
</feature>
<evidence type="ECO:0000256" key="1">
    <source>
        <dbReference type="SAM" id="Phobius"/>
    </source>
</evidence>
<dbReference type="Proteomes" id="UP000000268">
    <property type="component" value="Plasmid pREB1"/>
</dbReference>
<keyword evidence="1" id="KW-1133">Transmembrane helix</keyword>
<name>A8ZKF9_ACAM1</name>
<organism evidence="2 3">
    <name type="scientific">Acaryochloris marina (strain MBIC 11017)</name>
    <dbReference type="NCBI Taxonomy" id="329726"/>
    <lineage>
        <taxon>Bacteria</taxon>
        <taxon>Bacillati</taxon>
        <taxon>Cyanobacteriota</taxon>
        <taxon>Cyanophyceae</taxon>
        <taxon>Acaryochloridales</taxon>
        <taxon>Acaryochloridaceae</taxon>
        <taxon>Acaryochloris</taxon>
    </lineage>
</organism>